<proteinExistence type="predicted"/>
<dbReference type="AlphaFoldDB" id="A0A0C9ZT09"/>
<dbReference type="Proteomes" id="UP000054018">
    <property type="component" value="Unassembled WGS sequence"/>
</dbReference>
<protein>
    <submittedName>
        <fullName evidence="1">Uncharacterized protein</fullName>
    </submittedName>
</protein>
<reference evidence="2" key="2">
    <citation type="submission" date="2015-01" db="EMBL/GenBank/DDBJ databases">
        <title>Evolutionary Origins and Diversification of the Mycorrhizal Mutualists.</title>
        <authorList>
            <consortium name="DOE Joint Genome Institute"/>
            <consortium name="Mycorrhizal Genomics Consortium"/>
            <person name="Kohler A."/>
            <person name="Kuo A."/>
            <person name="Nagy L.G."/>
            <person name="Floudas D."/>
            <person name="Copeland A."/>
            <person name="Barry K.W."/>
            <person name="Cichocki N."/>
            <person name="Veneault-Fourrey C."/>
            <person name="LaButti K."/>
            <person name="Lindquist E.A."/>
            <person name="Lipzen A."/>
            <person name="Lundell T."/>
            <person name="Morin E."/>
            <person name="Murat C."/>
            <person name="Riley R."/>
            <person name="Ohm R."/>
            <person name="Sun H."/>
            <person name="Tunlid A."/>
            <person name="Henrissat B."/>
            <person name="Grigoriev I.V."/>
            <person name="Hibbett D.S."/>
            <person name="Martin F."/>
        </authorList>
    </citation>
    <scope>NUCLEOTIDE SEQUENCE [LARGE SCALE GENOMIC DNA]</scope>
    <source>
        <strain evidence="2">441</strain>
    </source>
</reference>
<organism evidence="1 2">
    <name type="scientific">Pisolithus microcarpus 441</name>
    <dbReference type="NCBI Taxonomy" id="765257"/>
    <lineage>
        <taxon>Eukaryota</taxon>
        <taxon>Fungi</taxon>
        <taxon>Dikarya</taxon>
        <taxon>Basidiomycota</taxon>
        <taxon>Agaricomycotina</taxon>
        <taxon>Agaricomycetes</taxon>
        <taxon>Agaricomycetidae</taxon>
        <taxon>Boletales</taxon>
        <taxon>Sclerodermatineae</taxon>
        <taxon>Pisolithaceae</taxon>
        <taxon>Pisolithus</taxon>
    </lineage>
</organism>
<gene>
    <name evidence="1" type="ORF">PISMIDRAFT_101697</name>
</gene>
<name>A0A0C9ZT09_9AGAM</name>
<dbReference type="HOGENOM" id="CLU_090544_2_1_1"/>
<feature type="non-terminal residue" evidence="1">
    <location>
        <position position="91"/>
    </location>
</feature>
<dbReference type="EMBL" id="KN833734">
    <property type="protein sequence ID" value="KIK22873.1"/>
    <property type="molecule type" value="Genomic_DNA"/>
</dbReference>
<dbReference type="OrthoDB" id="3046524at2759"/>
<reference evidence="1 2" key="1">
    <citation type="submission" date="2014-04" db="EMBL/GenBank/DDBJ databases">
        <authorList>
            <consortium name="DOE Joint Genome Institute"/>
            <person name="Kuo A."/>
            <person name="Kohler A."/>
            <person name="Costa M.D."/>
            <person name="Nagy L.G."/>
            <person name="Floudas D."/>
            <person name="Copeland A."/>
            <person name="Barry K.W."/>
            <person name="Cichocki N."/>
            <person name="Veneault-Fourrey C."/>
            <person name="LaButti K."/>
            <person name="Lindquist E.A."/>
            <person name="Lipzen A."/>
            <person name="Lundell T."/>
            <person name="Morin E."/>
            <person name="Murat C."/>
            <person name="Sun H."/>
            <person name="Tunlid A."/>
            <person name="Henrissat B."/>
            <person name="Grigoriev I.V."/>
            <person name="Hibbett D.S."/>
            <person name="Martin F."/>
            <person name="Nordberg H.P."/>
            <person name="Cantor M.N."/>
            <person name="Hua S.X."/>
        </authorList>
    </citation>
    <scope>NUCLEOTIDE SEQUENCE [LARGE SCALE GENOMIC DNA]</scope>
    <source>
        <strain evidence="1 2">441</strain>
    </source>
</reference>
<keyword evidence="2" id="KW-1185">Reference proteome</keyword>
<evidence type="ECO:0000313" key="1">
    <source>
        <dbReference type="EMBL" id="KIK22873.1"/>
    </source>
</evidence>
<evidence type="ECO:0000313" key="2">
    <source>
        <dbReference type="Proteomes" id="UP000054018"/>
    </source>
</evidence>
<sequence length="91" mass="9572">DGIVGCISLDCELGTRHKVGQDRSGGEGQFELLKGGVTLGSEIPRGVLPGEAVIVNELAVEVGKAKERLDVFHLPGFRPVTHGLDFILGHG</sequence>
<accession>A0A0C9ZT09</accession>